<evidence type="ECO:0000256" key="3">
    <source>
        <dbReference type="SAM" id="Phobius"/>
    </source>
</evidence>
<feature type="transmembrane region" description="Helical" evidence="3">
    <location>
        <begin position="288"/>
        <end position="306"/>
    </location>
</feature>
<comment type="caution">
    <text evidence="4">The sequence shown here is derived from an EMBL/GenBank/DDBJ whole genome shotgun (WGS) entry which is preliminary data.</text>
</comment>
<keyword evidence="1" id="KW-0175">Coiled coil</keyword>
<feature type="compositionally biased region" description="Basic and acidic residues" evidence="2">
    <location>
        <begin position="394"/>
        <end position="414"/>
    </location>
</feature>
<dbReference type="STRING" id="447.Lboz_0590"/>
<sequence>MFFNKTEDEIELEEFSAAYLRKKLKSMKGTKVSQKSIAASILRMLPFFNKFMDSVDGSGSAITHMVQVAGHVSDSTESASTGFHVIKLVTSILDFIYIPCIYLGAYITKQESPITLSRNARLLYSAVILGLTITAIAFPPSAPIIALVTSIAALGLSVITLAKLYYKRYELKDQLVQIEKEIDSKKNLINYLIDDLEKLETKAKKVKKEGKLEEYDSLEEEIRNARKEIKADLSVLKKLYDDQEQCKQKIEKLGTMAVVDRTVGIAFASLAFIGAAVCIFLPPVGFGILAATASLALAYVVGRVTYPLLKSLGKKIVNAVTKKPEADEGDSESEGEKEDLSESEIETSDRKIHKDKHKLEIIAERLKKTVEDYPIIPTTVPSEESDQASPLKITRPEKKKEEDETLKENEHPSM</sequence>
<feature type="transmembrane region" description="Helical" evidence="3">
    <location>
        <begin position="144"/>
        <end position="166"/>
    </location>
</feature>
<feature type="transmembrane region" description="Helical" evidence="3">
    <location>
        <begin position="85"/>
        <end position="108"/>
    </location>
</feature>
<evidence type="ECO:0000256" key="2">
    <source>
        <dbReference type="SAM" id="MobiDB-lite"/>
    </source>
</evidence>
<feature type="transmembrane region" description="Helical" evidence="3">
    <location>
        <begin position="120"/>
        <end position="138"/>
    </location>
</feature>
<dbReference type="Proteomes" id="UP000054695">
    <property type="component" value="Unassembled WGS sequence"/>
</dbReference>
<dbReference type="RefSeq" id="WP_058458286.1">
    <property type="nucleotide sequence ID" value="NZ_CAAAIY010000008.1"/>
</dbReference>
<feature type="coiled-coil region" evidence="1">
    <location>
        <begin position="168"/>
        <end position="235"/>
    </location>
</feature>
<keyword evidence="3" id="KW-1133">Transmembrane helix</keyword>
<organism evidence="4 5">
    <name type="scientific">Legionella bozemanae</name>
    <name type="common">Fluoribacter bozemanae</name>
    <dbReference type="NCBI Taxonomy" id="447"/>
    <lineage>
        <taxon>Bacteria</taxon>
        <taxon>Pseudomonadati</taxon>
        <taxon>Pseudomonadota</taxon>
        <taxon>Gammaproteobacteria</taxon>
        <taxon>Legionellales</taxon>
        <taxon>Legionellaceae</taxon>
        <taxon>Legionella</taxon>
    </lineage>
</organism>
<evidence type="ECO:0000256" key="1">
    <source>
        <dbReference type="SAM" id="Coils"/>
    </source>
</evidence>
<feature type="region of interest" description="Disordered" evidence="2">
    <location>
        <begin position="373"/>
        <end position="414"/>
    </location>
</feature>
<dbReference type="EMBL" id="LNXU01000005">
    <property type="protein sequence ID" value="KTC76254.1"/>
    <property type="molecule type" value="Genomic_DNA"/>
</dbReference>
<proteinExistence type="predicted"/>
<gene>
    <name evidence="4" type="ORF">Lboz_0590</name>
</gene>
<keyword evidence="5" id="KW-1185">Reference proteome</keyword>
<keyword evidence="3" id="KW-0472">Membrane</keyword>
<feature type="transmembrane region" description="Helical" evidence="3">
    <location>
        <begin position="262"/>
        <end position="282"/>
    </location>
</feature>
<dbReference type="OrthoDB" id="5653214at2"/>
<evidence type="ECO:0000313" key="4">
    <source>
        <dbReference type="EMBL" id="KTC76254.1"/>
    </source>
</evidence>
<feature type="region of interest" description="Disordered" evidence="2">
    <location>
        <begin position="322"/>
        <end position="352"/>
    </location>
</feature>
<dbReference type="PATRIC" id="fig|447.4.peg.636"/>
<keyword evidence="3" id="KW-0812">Transmembrane</keyword>
<name>A0A0W0RYQ8_LEGBO</name>
<evidence type="ECO:0000313" key="5">
    <source>
        <dbReference type="Proteomes" id="UP000054695"/>
    </source>
</evidence>
<reference evidence="4 5" key="1">
    <citation type="submission" date="2015-11" db="EMBL/GenBank/DDBJ databases">
        <title>Genomic analysis of 38 Legionella species identifies large and diverse effector repertoires.</title>
        <authorList>
            <person name="Burstein D."/>
            <person name="Amaro F."/>
            <person name="Zusman T."/>
            <person name="Lifshitz Z."/>
            <person name="Cohen O."/>
            <person name="Gilbert J.A."/>
            <person name="Pupko T."/>
            <person name="Shuman H.A."/>
            <person name="Segal G."/>
        </authorList>
    </citation>
    <scope>NUCLEOTIDE SEQUENCE [LARGE SCALE GENOMIC DNA]</scope>
    <source>
        <strain evidence="4 5">WIGA</strain>
    </source>
</reference>
<accession>A0A0W0RYQ8</accession>
<dbReference type="AlphaFoldDB" id="A0A0W0RYQ8"/>
<protein>
    <submittedName>
        <fullName evidence="4">Coiled-coil protein</fullName>
    </submittedName>
</protein>
<feature type="compositionally biased region" description="Acidic residues" evidence="2">
    <location>
        <begin position="327"/>
        <end position="346"/>
    </location>
</feature>